<feature type="repeat" description="WD" evidence="11">
    <location>
        <begin position="56"/>
        <end position="89"/>
    </location>
</feature>
<keyword evidence="14" id="KW-1185">Reference proteome</keyword>
<dbReference type="Gene3D" id="2.130.10.10">
    <property type="entry name" value="YVTN repeat-like/Quinoprotein amine dehydrogenase"/>
    <property type="match status" value="1"/>
</dbReference>
<dbReference type="GO" id="GO:0031080">
    <property type="term" value="C:nuclear pore outer ring"/>
    <property type="evidence" value="ECO:0007669"/>
    <property type="project" value="TreeGrafter"/>
</dbReference>
<dbReference type="InterPro" id="IPR037363">
    <property type="entry name" value="Sec13/Seh1_fam"/>
</dbReference>
<dbReference type="GO" id="GO:0034198">
    <property type="term" value="P:cellular response to amino acid starvation"/>
    <property type="evidence" value="ECO:0007669"/>
    <property type="project" value="TreeGrafter"/>
</dbReference>
<dbReference type="PANTHER" id="PTHR11024">
    <property type="entry name" value="NUCLEAR PORE COMPLEX PROTEIN SEC13 / SEH1 FAMILY MEMBER"/>
    <property type="match status" value="1"/>
</dbReference>
<dbReference type="GO" id="GO:0015031">
    <property type="term" value="P:protein transport"/>
    <property type="evidence" value="ECO:0007669"/>
    <property type="project" value="UniProtKB-KW"/>
</dbReference>
<dbReference type="InterPro" id="IPR015943">
    <property type="entry name" value="WD40/YVTN_repeat-like_dom_sf"/>
</dbReference>
<gene>
    <name evidence="13" type="ORF">BCR35DRAFT_299440</name>
</gene>
<evidence type="ECO:0000256" key="7">
    <source>
        <dbReference type="ARBA" id="ARBA00022927"/>
    </source>
</evidence>
<keyword evidence="4 11" id="KW-0853">WD repeat</keyword>
<dbReference type="Proteomes" id="UP000193467">
    <property type="component" value="Unassembled WGS sequence"/>
</dbReference>
<keyword evidence="3" id="KW-0813">Transport</keyword>
<evidence type="ECO:0000256" key="3">
    <source>
        <dbReference type="ARBA" id="ARBA00022448"/>
    </source>
</evidence>
<evidence type="ECO:0000256" key="5">
    <source>
        <dbReference type="ARBA" id="ARBA00022737"/>
    </source>
</evidence>
<sequence>MSTLQTSVSLTSHSDLITSLSFSSHPYLATSSLDHTIRVTSLNAQTGAWDANPQDWKAHDAPVLKVAWAHPEFGLLLASGGVDGVVKLWAQEDVRATPGISSARGAPAGITRLGGGAGAGSNGASSTNTTTKRWALRAALTDARGTIRDLEFAPPEFGLKLAAVSSDSHLRVWECLDPVSLTEWSLIEDIDLTVLPVGPSSSNAGAGLAPLPGGGAGGGASFGAEGAASPQKPGQGFGAGGSSLGSAAGGPMGSSSSASGSSFDGRKGGTVESDGGWALSWCKEAWWGERIAVSAGSSGIIRLFHLADHAPWNNYLNLLPPRASSHFSATPPTSSLSWAPASGRSYQLLASGSRDGRARVWKLFTPSLEGEELKESLGEDGWRGEMDAELEESKSARGGSVASVRVEWNVTGTVLSTVGSLFLNLMSRSAHPFTLSPTGWRRRQGSALEV</sequence>
<dbReference type="STRING" id="106004.A0A1Y2G478"/>
<dbReference type="GO" id="GO:0035859">
    <property type="term" value="C:Seh1-associated complex"/>
    <property type="evidence" value="ECO:0007669"/>
    <property type="project" value="TreeGrafter"/>
</dbReference>
<evidence type="ECO:0000256" key="1">
    <source>
        <dbReference type="ARBA" id="ARBA00004567"/>
    </source>
</evidence>
<keyword evidence="7" id="KW-0653">Protein transport</keyword>
<evidence type="ECO:0000256" key="12">
    <source>
        <dbReference type="SAM" id="MobiDB-lite"/>
    </source>
</evidence>
<dbReference type="GO" id="GO:0051028">
    <property type="term" value="P:mRNA transport"/>
    <property type="evidence" value="ECO:0007669"/>
    <property type="project" value="UniProtKB-KW"/>
</dbReference>
<evidence type="ECO:0000256" key="6">
    <source>
        <dbReference type="ARBA" id="ARBA00022816"/>
    </source>
</evidence>
<dbReference type="InterPro" id="IPR036322">
    <property type="entry name" value="WD40_repeat_dom_sf"/>
</dbReference>
<evidence type="ECO:0000256" key="4">
    <source>
        <dbReference type="ARBA" id="ARBA00022574"/>
    </source>
</evidence>
<evidence type="ECO:0000256" key="2">
    <source>
        <dbReference type="ARBA" id="ARBA00010102"/>
    </source>
</evidence>
<feature type="region of interest" description="Disordered" evidence="12">
    <location>
        <begin position="220"/>
        <end position="269"/>
    </location>
</feature>
<keyword evidence="6" id="KW-0509">mRNA transport</keyword>
<feature type="repeat" description="WD" evidence="11">
    <location>
        <begin position="10"/>
        <end position="39"/>
    </location>
</feature>
<dbReference type="GO" id="GO:1904263">
    <property type="term" value="P:positive regulation of TORC1 signaling"/>
    <property type="evidence" value="ECO:0007669"/>
    <property type="project" value="TreeGrafter"/>
</dbReference>
<evidence type="ECO:0000313" key="13">
    <source>
        <dbReference type="EMBL" id="ORY90842.1"/>
    </source>
</evidence>
<accession>A0A1Y2G478</accession>
<comment type="subcellular location">
    <subcellularLocation>
        <location evidence="1">Nucleus</location>
        <location evidence="1">Nuclear pore complex</location>
    </subcellularLocation>
</comment>
<feature type="compositionally biased region" description="Low complexity" evidence="12">
    <location>
        <begin position="253"/>
        <end position="262"/>
    </location>
</feature>
<evidence type="ECO:0000256" key="9">
    <source>
        <dbReference type="ARBA" id="ARBA00023132"/>
    </source>
</evidence>
<dbReference type="SMART" id="SM00320">
    <property type="entry name" value="WD40"/>
    <property type="match status" value="4"/>
</dbReference>
<evidence type="ECO:0000256" key="10">
    <source>
        <dbReference type="ARBA" id="ARBA00023242"/>
    </source>
</evidence>
<evidence type="ECO:0000256" key="11">
    <source>
        <dbReference type="PROSITE-ProRule" id="PRU00221"/>
    </source>
</evidence>
<dbReference type="PROSITE" id="PS50082">
    <property type="entry name" value="WD_REPEATS_2"/>
    <property type="match status" value="2"/>
</dbReference>
<keyword evidence="5" id="KW-0677">Repeat</keyword>
<name>A0A1Y2G478_9BASI</name>
<organism evidence="13 14">
    <name type="scientific">Leucosporidium creatinivorum</name>
    <dbReference type="NCBI Taxonomy" id="106004"/>
    <lineage>
        <taxon>Eukaryota</taxon>
        <taxon>Fungi</taxon>
        <taxon>Dikarya</taxon>
        <taxon>Basidiomycota</taxon>
        <taxon>Pucciniomycotina</taxon>
        <taxon>Microbotryomycetes</taxon>
        <taxon>Leucosporidiales</taxon>
        <taxon>Leucosporidium</taxon>
    </lineage>
</organism>
<proteinExistence type="inferred from homology"/>
<evidence type="ECO:0000313" key="14">
    <source>
        <dbReference type="Proteomes" id="UP000193467"/>
    </source>
</evidence>
<reference evidence="13 14" key="1">
    <citation type="submission" date="2016-07" db="EMBL/GenBank/DDBJ databases">
        <title>Pervasive Adenine N6-methylation of Active Genes in Fungi.</title>
        <authorList>
            <consortium name="DOE Joint Genome Institute"/>
            <person name="Mondo S.J."/>
            <person name="Dannebaum R.O."/>
            <person name="Kuo R.C."/>
            <person name="Labutti K."/>
            <person name="Haridas S."/>
            <person name="Kuo A."/>
            <person name="Salamov A."/>
            <person name="Ahrendt S.R."/>
            <person name="Lipzen A."/>
            <person name="Sullivan W."/>
            <person name="Andreopoulos W.B."/>
            <person name="Clum A."/>
            <person name="Lindquist E."/>
            <person name="Daum C."/>
            <person name="Ramamoorthy G.K."/>
            <person name="Gryganskyi A."/>
            <person name="Culley D."/>
            <person name="Magnuson J.K."/>
            <person name="James T.Y."/>
            <person name="O'Malley M.A."/>
            <person name="Stajich J.E."/>
            <person name="Spatafora J.W."/>
            <person name="Visel A."/>
            <person name="Grigoriev I.V."/>
        </authorList>
    </citation>
    <scope>NUCLEOTIDE SEQUENCE [LARGE SCALE GENOMIC DNA]</scope>
    <source>
        <strain evidence="13 14">62-1032</strain>
    </source>
</reference>
<dbReference type="EMBL" id="MCGR01000003">
    <property type="protein sequence ID" value="ORY90842.1"/>
    <property type="molecule type" value="Genomic_DNA"/>
</dbReference>
<feature type="compositionally biased region" description="Gly residues" evidence="12">
    <location>
        <begin position="235"/>
        <end position="252"/>
    </location>
</feature>
<dbReference type="InParanoid" id="A0A1Y2G478"/>
<comment type="caution">
    <text evidence="13">The sequence shown here is derived from an EMBL/GenBank/DDBJ whole genome shotgun (WGS) entry which is preliminary data.</text>
</comment>
<dbReference type="AlphaFoldDB" id="A0A1Y2G478"/>
<dbReference type="InterPro" id="IPR001680">
    <property type="entry name" value="WD40_rpt"/>
</dbReference>
<keyword evidence="8" id="KW-0811">Translocation</keyword>
<dbReference type="Pfam" id="PF00400">
    <property type="entry name" value="WD40"/>
    <property type="match status" value="3"/>
</dbReference>
<comment type="similarity">
    <text evidence="2">Belongs to the WD repeat SEC13 family.</text>
</comment>
<keyword evidence="9" id="KW-0906">Nuclear pore complex</keyword>
<evidence type="ECO:0000256" key="8">
    <source>
        <dbReference type="ARBA" id="ARBA00023010"/>
    </source>
</evidence>
<protein>
    <submittedName>
        <fullName evidence="13">WD40-repeat-containing domain protein</fullName>
    </submittedName>
</protein>
<dbReference type="OrthoDB" id="5566198at2759"/>
<dbReference type="FunCoup" id="A0A1Y2G478">
    <property type="interactions" value="671"/>
</dbReference>
<dbReference type="PANTHER" id="PTHR11024:SF3">
    <property type="entry name" value="NUCLEOPORIN SEH1"/>
    <property type="match status" value="1"/>
</dbReference>
<keyword evidence="10" id="KW-0539">Nucleus</keyword>
<dbReference type="SUPFAM" id="SSF50978">
    <property type="entry name" value="WD40 repeat-like"/>
    <property type="match status" value="1"/>
</dbReference>
<dbReference type="GO" id="GO:0005198">
    <property type="term" value="F:structural molecule activity"/>
    <property type="evidence" value="ECO:0007669"/>
    <property type="project" value="InterPro"/>
</dbReference>